<keyword evidence="1" id="KW-0233">DNA recombination</keyword>
<dbReference type="AlphaFoldDB" id="A0A1R7QDT4"/>
<reference evidence="3 4" key="1">
    <citation type="submission" date="2017-02" db="EMBL/GenBank/DDBJ databases">
        <authorList>
            <person name="Peterson S.W."/>
        </authorList>
    </citation>
    <scope>NUCLEOTIDE SEQUENCE [LARGE SCALE GENOMIC DNA]</scope>
    <source>
        <strain evidence="3">C6</strain>
    </source>
</reference>
<dbReference type="CDD" id="cd00397">
    <property type="entry name" value="DNA_BRE_C"/>
    <property type="match status" value="1"/>
</dbReference>
<dbReference type="InterPro" id="IPR002104">
    <property type="entry name" value="Integrase_catalytic"/>
</dbReference>
<evidence type="ECO:0000256" key="1">
    <source>
        <dbReference type="ARBA" id="ARBA00023172"/>
    </source>
</evidence>
<sequence length="524" mass="60721">MNDKNMPQLSLDFEKNDDSPDDFIIFHDADLRLIESLHLPAIIKFHRADKFDSKFVHTSSDVWIFTYSGKKIQLNFSSFDMMEKKLAKFFLANYIQVNTPSALESKFQAYTFAIKSLKARKLKLDYHNSKSLLRDLVKDNRSGYYYHFKFLVKLLFLENFSCFDLDQEYELEFLERPKVFNSKLYYQQYEDSIDYPLISMIQQGFIKLNQDIKNDCKSIDNQTLLYSSILGLIYVTGLRPVQLAKLSVESIKIDTTRTTDHFHRYSILIPYAKQARYVHEKIAVKLPEESAEIILFYIKRFKLNLGDKLFDLGENSARFCSNAINTQLFNFSPENYRTSVLAGEMIKQKYSFSDFRHHVGYSLAMAGSSAEEIAYILGHSSVVTARHYIYSTPELAQIRARALGKNSLYQQMIAMLLTGRLIYKKDWDQKKVLGNIGSVIHFDIGGCSYKDKCLFQPVRNCYGCMYFHPFIDANHGNVLESIQNEINDLIKLSDGIGVSRNPLIRVHESTKFEIESVIARCAIH</sequence>
<name>A0A1R7QDT4_ACIJO</name>
<dbReference type="GO" id="GO:0015074">
    <property type="term" value="P:DNA integration"/>
    <property type="evidence" value="ECO:0007669"/>
    <property type="project" value="InterPro"/>
</dbReference>
<dbReference type="Gene3D" id="1.10.443.10">
    <property type="entry name" value="Intergrase catalytic core"/>
    <property type="match status" value="1"/>
</dbReference>
<dbReference type="Pfam" id="PF00589">
    <property type="entry name" value="Phage_integrase"/>
    <property type="match status" value="1"/>
</dbReference>
<evidence type="ECO:0000313" key="3">
    <source>
        <dbReference type="EMBL" id="SJX22377.1"/>
    </source>
</evidence>
<dbReference type="InterPro" id="IPR013762">
    <property type="entry name" value="Integrase-like_cat_sf"/>
</dbReference>
<dbReference type="GO" id="GO:0003677">
    <property type="term" value="F:DNA binding"/>
    <property type="evidence" value="ECO:0007669"/>
    <property type="project" value="InterPro"/>
</dbReference>
<dbReference type="GO" id="GO:0006310">
    <property type="term" value="P:DNA recombination"/>
    <property type="evidence" value="ECO:0007669"/>
    <property type="project" value="UniProtKB-KW"/>
</dbReference>
<dbReference type="Proteomes" id="UP000196240">
    <property type="component" value="Unassembled WGS sequence"/>
</dbReference>
<proteinExistence type="predicted"/>
<feature type="domain" description="Tyr recombinase" evidence="2">
    <location>
        <begin position="210"/>
        <end position="392"/>
    </location>
</feature>
<dbReference type="EMBL" id="FUUY01000006">
    <property type="protein sequence ID" value="SJX22377.1"/>
    <property type="molecule type" value="Genomic_DNA"/>
</dbReference>
<gene>
    <name evidence="3" type="ORF">ACNJC6_02019</name>
</gene>
<accession>A0A1R7QDT4</accession>
<dbReference type="SUPFAM" id="SSF56349">
    <property type="entry name" value="DNA breaking-rejoining enzymes"/>
    <property type="match status" value="1"/>
</dbReference>
<evidence type="ECO:0000259" key="2">
    <source>
        <dbReference type="Pfam" id="PF00589"/>
    </source>
</evidence>
<protein>
    <submittedName>
        <fullName evidence="3">Phage integrase family protein</fullName>
    </submittedName>
</protein>
<dbReference type="InterPro" id="IPR011010">
    <property type="entry name" value="DNA_brk_join_enz"/>
</dbReference>
<organism evidence="3 4">
    <name type="scientific">Acinetobacter johnsonii</name>
    <dbReference type="NCBI Taxonomy" id="40214"/>
    <lineage>
        <taxon>Bacteria</taxon>
        <taxon>Pseudomonadati</taxon>
        <taxon>Pseudomonadota</taxon>
        <taxon>Gammaproteobacteria</taxon>
        <taxon>Moraxellales</taxon>
        <taxon>Moraxellaceae</taxon>
        <taxon>Acinetobacter</taxon>
    </lineage>
</organism>
<evidence type="ECO:0000313" key="4">
    <source>
        <dbReference type="Proteomes" id="UP000196240"/>
    </source>
</evidence>